<name>A0A0V0HVR7_SOLCH</name>
<protein>
    <submittedName>
        <fullName evidence="1">Putative ovule protein</fullName>
    </submittedName>
</protein>
<proteinExistence type="predicted"/>
<reference evidence="1" key="1">
    <citation type="submission" date="2015-12" db="EMBL/GenBank/DDBJ databases">
        <title>Gene expression during late stages of embryo sac development: a critical building block for successful pollen-pistil interactions.</title>
        <authorList>
            <person name="Liu Y."/>
            <person name="Joly V."/>
            <person name="Sabar M."/>
            <person name="Matton D.P."/>
        </authorList>
    </citation>
    <scope>NUCLEOTIDE SEQUENCE</scope>
</reference>
<sequence>MTESSKTTHWNSLKLSAFTQPQTQTNKIRLRFAFSQTKPKAFKKPSLLQSSACLMRQKRILSPPLLTDPSELPRQDTVFFPAQWKMCLIHLPKKTNSFKSS</sequence>
<evidence type="ECO:0000313" key="1">
    <source>
        <dbReference type="EMBL" id="JAP24184.1"/>
    </source>
</evidence>
<dbReference type="AlphaFoldDB" id="A0A0V0HVR7"/>
<dbReference type="EMBL" id="GEDG01014664">
    <property type="protein sequence ID" value="JAP24184.1"/>
    <property type="molecule type" value="Transcribed_RNA"/>
</dbReference>
<accession>A0A0V0HVR7</accession>
<organism evidence="1">
    <name type="scientific">Solanum chacoense</name>
    <name type="common">Chaco potato</name>
    <dbReference type="NCBI Taxonomy" id="4108"/>
    <lineage>
        <taxon>Eukaryota</taxon>
        <taxon>Viridiplantae</taxon>
        <taxon>Streptophyta</taxon>
        <taxon>Embryophyta</taxon>
        <taxon>Tracheophyta</taxon>
        <taxon>Spermatophyta</taxon>
        <taxon>Magnoliopsida</taxon>
        <taxon>eudicotyledons</taxon>
        <taxon>Gunneridae</taxon>
        <taxon>Pentapetalae</taxon>
        <taxon>asterids</taxon>
        <taxon>lamiids</taxon>
        <taxon>Solanales</taxon>
        <taxon>Solanaceae</taxon>
        <taxon>Solanoideae</taxon>
        <taxon>Solaneae</taxon>
        <taxon>Solanum</taxon>
    </lineage>
</organism>